<dbReference type="PANTHER" id="PTHR38471:SF2">
    <property type="entry name" value="FOUR HELIX BUNDLE PROTEIN"/>
    <property type="match status" value="1"/>
</dbReference>
<accession>A0AAJ0U269</accession>
<keyword evidence="2" id="KW-1185">Reference proteome</keyword>
<proteinExistence type="predicted"/>
<evidence type="ECO:0000313" key="1">
    <source>
        <dbReference type="EMBL" id="MBK1703916.1"/>
    </source>
</evidence>
<dbReference type="InterPro" id="IPR012657">
    <property type="entry name" value="23S_rRNA-intervening_sequence"/>
</dbReference>
<dbReference type="NCBIfam" id="TIGR02436">
    <property type="entry name" value="four helix bundle protein"/>
    <property type="match status" value="1"/>
</dbReference>
<dbReference type="Proteomes" id="UP001296776">
    <property type="component" value="Unassembled WGS sequence"/>
</dbReference>
<reference evidence="1" key="1">
    <citation type="submission" date="2017-08" db="EMBL/GenBank/DDBJ databases">
        <authorList>
            <person name="Imhoff J.F."/>
            <person name="Rahn T."/>
            <person name="Kuenzel S."/>
            <person name="Neulinger S.C."/>
        </authorList>
    </citation>
    <scope>NUCLEOTIDE SEQUENCE</scope>
    <source>
        <strain evidence="1">DSM 11080</strain>
    </source>
</reference>
<organism evidence="1 2">
    <name type="scientific">Halochromatium glycolicum</name>
    <dbReference type="NCBI Taxonomy" id="85075"/>
    <lineage>
        <taxon>Bacteria</taxon>
        <taxon>Pseudomonadati</taxon>
        <taxon>Pseudomonadota</taxon>
        <taxon>Gammaproteobacteria</taxon>
        <taxon>Chromatiales</taxon>
        <taxon>Chromatiaceae</taxon>
        <taxon>Halochromatium</taxon>
    </lineage>
</organism>
<dbReference type="EMBL" id="NRSJ01000005">
    <property type="protein sequence ID" value="MBK1703916.1"/>
    <property type="molecule type" value="Genomic_DNA"/>
</dbReference>
<dbReference type="InterPro" id="IPR036583">
    <property type="entry name" value="23S_rRNA_IVS_sf"/>
</dbReference>
<dbReference type="CDD" id="cd16377">
    <property type="entry name" value="23S_rRNA_IVP_like"/>
    <property type="match status" value="1"/>
</dbReference>
<evidence type="ECO:0000313" key="2">
    <source>
        <dbReference type="Proteomes" id="UP001296776"/>
    </source>
</evidence>
<dbReference type="AlphaFoldDB" id="A0AAJ0U269"/>
<reference evidence="1" key="2">
    <citation type="journal article" date="2020" name="Microorganisms">
        <title>Osmotic Adaptation and Compatible Solute Biosynthesis of Phototrophic Bacteria as Revealed from Genome Analyses.</title>
        <authorList>
            <person name="Imhoff J.F."/>
            <person name="Rahn T."/>
            <person name="Kunzel S."/>
            <person name="Keller A."/>
            <person name="Neulinger S.C."/>
        </authorList>
    </citation>
    <scope>NUCLEOTIDE SEQUENCE</scope>
    <source>
        <strain evidence="1">DSM 11080</strain>
    </source>
</reference>
<sequence length="125" mass="13913">MSERGHRNLRVWQQAMDLAGVAYRSTATFPREELFGLVSQMRRAAVSIPSNVAEGYGRGGKDYARFVSIAYGSLLELETQVELSRNLVLLEQAQAADLLRTTSEIGRMLNARRASLTTRTLNPDP</sequence>
<dbReference type="Pfam" id="PF05635">
    <property type="entry name" value="23S_rRNA_IVP"/>
    <property type="match status" value="1"/>
</dbReference>
<comment type="caution">
    <text evidence="1">The sequence shown here is derived from an EMBL/GenBank/DDBJ whole genome shotgun (WGS) entry which is preliminary data.</text>
</comment>
<protein>
    <recommendedName>
        <fullName evidence="3">Four helix bundle protein</fullName>
    </recommendedName>
</protein>
<dbReference type="PANTHER" id="PTHR38471">
    <property type="entry name" value="FOUR HELIX BUNDLE PROTEIN"/>
    <property type="match status" value="1"/>
</dbReference>
<dbReference type="SUPFAM" id="SSF158446">
    <property type="entry name" value="IVS-encoded protein-like"/>
    <property type="match status" value="1"/>
</dbReference>
<name>A0AAJ0U269_9GAMM</name>
<dbReference type="Gene3D" id="1.20.1440.60">
    <property type="entry name" value="23S rRNA-intervening sequence"/>
    <property type="match status" value="1"/>
</dbReference>
<gene>
    <name evidence="1" type="ORF">CKO40_05000</name>
</gene>
<evidence type="ECO:0008006" key="3">
    <source>
        <dbReference type="Google" id="ProtNLM"/>
    </source>
</evidence>